<keyword evidence="2" id="KW-1185">Reference proteome</keyword>
<dbReference type="RefSeq" id="WP_396944998.1">
    <property type="nucleotide sequence ID" value="NZ_JBIRXV010000001.1"/>
</dbReference>
<dbReference type="Proteomes" id="UP001611450">
    <property type="component" value="Unassembled WGS sequence"/>
</dbReference>
<dbReference type="EMBL" id="JBIRXV010000001">
    <property type="protein sequence ID" value="MFI2320618.1"/>
    <property type="molecule type" value="Genomic_DNA"/>
</dbReference>
<name>A0ABW7WG60_9NOCA</name>
<comment type="caution">
    <text evidence="1">The sequence shown here is derived from an EMBL/GenBank/DDBJ whole genome shotgun (WGS) entry which is preliminary data.</text>
</comment>
<evidence type="ECO:0000313" key="1">
    <source>
        <dbReference type="EMBL" id="MFI2320618.1"/>
    </source>
</evidence>
<gene>
    <name evidence="1" type="ORF">ACH47G_09015</name>
</gene>
<evidence type="ECO:0000313" key="2">
    <source>
        <dbReference type="Proteomes" id="UP001611450"/>
    </source>
</evidence>
<proteinExistence type="predicted"/>
<protein>
    <submittedName>
        <fullName evidence="1">Uncharacterized protein</fullName>
    </submittedName>
</protein>
<organism evidence="1 2">
    <name type="scientific">Nocardia beijingensis</name>
    <dbReference type="NCBI Taxonomy" id="95162"/>
    <lineage>
        <taxon>Bacteria</taxon>
        <taxon>Bacillati</taxon>
        <taxon>Actinomycetota</taxon>
        <taxon>Actinomycetes</taxon>
        <taxon>Mycobacteriales</taxon>
        <taxon>Nocardiaceae</taxon>
        <taxon>Nocardia</taxon>
    </lineage>
</organism>
<sequence length="66" mass="7857">MTTPDPQNHQMYVYADSVLAEFLCQAHLMELTPERAERLRIIHRWHHPDECTVHLEAAYWLLVEAE</sequence>
<accession>A0ABW7WG60</accession>
<reference evidence="1 2" key="1">
    <citation type="submission" date="2024-10" db="EMBL/GenBank/DDBJ databases">
        <title>The Natural Products Discovery Center: Release of the First 8490 Sequenced Strains for Exploring Actinobacteria Biosynthetic Diversity.</title>
        <authorList>
            <person name="Kalkreuter E."/>
            <person name="Kautsar S.A."/>
            <person name="Yang D."/>
            <person name="Bader C.D."/>
            <person name="Teijaro C.N."/>
            <person name="Fluegel L."/>
            <person name="Davis C.M."/>
            <person name="Simpson J.R."/>
            <person name="Lauterbach L."/>
            <person name="Steele A.D."/>
            <person name="Gui C."/>
            <person name="Meng S."/>
            <person name="Li G."/>
            <person name="Viehrig K."/>
            <person name="Ye F."/>
            <person name="Su P."/>
            <person name="Kiefer A.F."/>
            <person name="Nichols A."/>
            <person name="Cepeda A.J."/>
            <person name="Yan W."/>
            <person name="Fan B."/>
            <person name="Jiang Y."/>
            <person name="Adhikari A."/>
            <person name="Zheng C.-J."/>
            <person name="Schuster L."/>
            <person name="Cowan T.M."/>
            <person name="Smanski M.J."/>
            <person name="Chevrette M.G."/>
            <person name="De Carvalho L.P.S."/>
            <person name="Shen B."/>
        </authorList>
    </citation>
    <scope>NUCLEOTIDE SEQUENCE [LARGE SCALE GENOMIC DNA]</scope>
    <source>
        <strain evidence="1 2">NPDC019626</strain>
    </source>
</reference>